<feature type="region of interest" description="Disordered" evidence="1">
    <location>
        <begin position="64"/>
        <end position="121"/>
    </location>
</feature>
<dbReference type="Proteomes" id="UP000030653">
    <property type="component" value="Unassembled WGS sequence"/>
</dbReference>
<gene>
    <name evidence="2" type="ORF">DACRYDRAFT_25497</name>
</gene>
<dbReference type="EMBL" id="JH795880">
    <property type="protein sequence ID" value="EJT96826.1"/>
    <property type="molecule type" value="Genomic_DNA"/>
</dbReference>
<proteinExistence type="predicted"/>
<evidence type="ECO:0000256" key="1">
    <source>
        <dbReference type="SAM" id="MobiDB-lite"/>
    </source>
</evidence>
<dbReference type="AlphaFoldDB" id="M5FUB4"/>
<dbReference type="RefSeq" id="XP_040623724.1">
    <property type="nucleotide sequence ID" value="XM_040774186.1"/>
</dbReference>
<dbReference type="HOGENOM" id="CLU_1855217_0_0_1"/>
<feature type="region of interest" description="Disordered" evidence="1">
    <location>
        <begin position="1"/>
        <end position="24"/>
    </location>
</feature>
<evidence type="ECO:0000313" key="3">
    <source>
        <dbReference type="Proteomes" id="UP000030653"/>
    </source>
</evidence>
<organism evidence="2 3">
    <name type="scientific">Dacryopinax primogenitus (strain DJM 731)</name>
    <name type="common">Brown rot fungus</name>
    <dbReference type="NCBI Taxonomy" id="1858805"/>
    <lineage>
        <taxon>Eukaryota</taxon>
        <taxon>Fungi</taxon>
        <taxon>Dikarya</taxon>
        <taxon>Basidiomycota</taxon>
        <taxon>Agaricomycotina</taxon>
        <taxon>Dacrymycetes</taxon>
        <taxon>Dacrymycetales</taxon>
        <taxon>Dacrymycetaceae</taxon>
        <taxon>Dacryopinax</taxon>
    </lineage>
</organism>
<feature type="compositionally biased region" description="Basic and acidic residues" evidence="1">
    <location>
        <begin position="101"/>
        <end position="116"/>
    </location>
</feature>
<sequence length="138" mass="14048">MSFRTLLLSSASTSSSTPTSPSAKLAATSATLLPLLLRLILPLCLGASLSHPSLDLDQLLARPTLPTGRAPSSYEPGKEGPSSSAGRGKTVACAAPGTAARRFEGPEREGTRDEINRGGWNSVVGVPGGEAILQIGAP</sequence>
<name>M5FUB4_DACPD</name>
<protein>
    <submittedName>
        <fullName evidence="2">Uncharacterized protein</fullName>
    </submittedName>
</protein>
<keyword evidence="3" id="KW-1185">Reference proteome</keyword>
<evidence type="ECO:0000313" key="2">
    <source>
        <dbReference type="EMBL" id="EJT96826.1"/>
    </source>
</evidence>
<accession>M5FUB4</accession>
<dbReference type="GeneID" id="63689248"/>
<reference evidence="2 3" key="1">
    <citation type="journal article" date="2012" name="Science">
        <title>The Paleozoic origin of enzymatic lignin decomposition reconstructed from 31 fungal genomes.</title>
        <authorList>
            <person name="Floudas D."/>
            <person name="Binder M."/>
            <person name="Riley R."/>
            <person name="Barry K."/>
            <person name="Blanchette R.A."/>
            <person name="Henrissat B."/>
            <person name="Martinez A.T."/>
            <person name="Otillar R."/>
            <person name="Spatafora J.W."/>
            <person name="Yadav J.S."/>
            <person name="Aerts A."/>
            <person name="Benoit I."/>
            <person name="Boyd A."/>
            <person name="Carlson A."/>
            <person name="Copeland A."/>
            <person name="Coutinho P.M."/>
            <person name="de Vries R.P."/>
            <person name="Ferreira P."/>
            <person name="Findley K."/>
            <person name="Foster B."/>
            <person name="Gaskell J."/>
            <person name="Glotzer D."/>
            <person name="Gorecki P."/>
            <person name="Heitman J."/>
            <person name="Hesse C."/>
            <person name="Hori C."/>
            <person name="Igarashi K."/>
            <person name="Jurgens J.A."/>
            <person name="Kallen N."/>
            <person name="Kersten P."/>
            <person name="Kohler A."/>
            <person name="Kuees U."/>
            <person name="Kumar T.K.A."/>
            <person name="Kuo A."/>
            <person name="LaButti K."/>
            <person name="Larrondo L.F."/>
            <person name="Lindquist E."/>
            <person name="Ling A."/>
            <person name="Lombard V."/>
            <person name="Lucas S."/>
            <person name="Lundell T."/>
            <person name="Martin R."/>
            <person name="McLaughlin D.J."/>
            <person name="Morgenstern I."/>
            <person name="Morin E."/>
            <person name="Murat C."/>
            <person name="Nagy L.G."/>
            <person name="Nolan M."/>
            <person name="Ohm R.A."/>
            <person name="Patyshakuliyeva A."/>
            <person name="Rokas A."/>
            <person name="Ruiz-Duenas F.J."/>
            <person name="Sabat G."/>
            <person name="Salamov A."/>
            <person name="Samejima M."/>
            <person name="Schmutz J."/>
            <person name="Slot J.C."/>
            <person name="St John F."/>
            <person name="Stenlid J."/>
            <person name="Sun H."/>
            <person name="Sun S."/>
            <person name="Syed K."/>
            <person name="Tsang A."/>
            <person name="Wiebenga A."/>
            <person name="Young D."/>
            <person name="Pisabarro A."/>
            <person name="Eastwood D.C."/>
            <person name="Martin F."/>
            <person name="Cullen D."/>
            <person name="Grigoriev I.V."/>
            <person name="Hibbett D.S."/>
        </authorList>
    </citation>
    <scope>NUCLEOTIDE SEQUENCE [LARGE SCALE GENOMIC DNA]</scope>
    <source>
        <strain evidence="2 3">DJM-731 SS1</strain>
    </source>
</reference>